<feature type="transmembrane region" description="Helical" evidence="4">
    <location>
        <begin position="136"/>
        <end position="155"/>
    </location>
</feature>
<name>A0A1H1V1W6_9PSED</name>
<dbReference type="GO" id="GO:0022857">
    <property type="term" value="F:transmembrane transporter activity"/>
    <property type="evidence" value="ECO:0007669"/>
    <property type="project" value="InterPro"/>
</dbReference>
<feature type="transmembrane region" description="Helical" evidence="4">
    <location>
        <begin position="12"/>
        <end position="30"/>
    </location>
</feature>
<protein>
    <submittedName>
        <fullName evidence="6">Predicted arabinose efflux permease, MFS family</fullName>
    </submittedName>
</protein>
<dbReference type="OrthoDB" id="9815356at2"/>
<feature type="transmembrane region" description="Helical" evidence="4">
    <location>
        <begin position="50"/>
        <end position="71"/>
    </location>
</feature>
<proteinExistence type="predicted"/>
<feature type="transmembrane region" description="Helical" evidence="4">
    <location>
        <begin position="167"/>
        <end position="186"/>
    </location>
</feature>
<dbReference type="SUPFAM" id="SSF103473">
    <property type="entry name" value="MFS general substrate transporter"/>
    <property type="match status" value="1"/>
</dbReference>
<dbReference type="InterPro" id="IPR036259">
    <property type="entry name" value="MFS_trans_sf"/>
</dbReference>
<feature type="transmembrane region" description="Helical" evidence="4">
    <location>
        <begin position="301"/>
        <end position="319"/>
    </location>
</feature>
<dbReference type="InterPro" id="IPR011701">
    <property type="entry name" value="MFS"/>
</dbReference>
<dbReference type="Pfam" id="PF07690">
    <property type="entry name" value="MFS_1"/>
    <property type="match status" value="1"/>
</dbReference>
<feature type="transmembrane region" description="Helical" evidence="4">
    <location>
        <begin position="277"/>
        <end position="295"/>
    </location>
</feature>
<dbReference type="STRING" id="1392877.SAMN05216221_2633"/>
<dbReference type="InterPro" id="IPR020846">
    <property type="entry name" value="MFS_dom"/>
</dbReference>
<evidence type="ECO:0000256" key="3">
    <source>
        <dbReference type="ARBA" id="ARBA00023136"/>
    </source>
</evidence>
<dbReference type="Gene3D" id="1.20.1250.20">
    <property type="entry name" value="MFS general substrate transporter like domains"/>
    <property type="match status" value="1"/>
</dbReference>
<reference evidence="7" key="1">
    <citation type="submission" date="2016-10" db="EMBL/GenBank/DDBJ databases">
        <authorList>
            <person name="Varghese N."/>
            <person name="Submissions S."/>
        </authorList>
    </citation>
    <scope>NUCLEOTIDE SEQUENCE [LARGE SCALE GENOMIC DNA]</scope>
    <source>
        <strain evidence="7">KCTC 32247</strain>
    </source>
</reference>
<dbReference type="CDD" id="cd17324">
    <property type="entry name" value="MFS_NepI_like"/>
    <property type="match status" value="1"/>
</dbReference>
<dbReference type="EMBL" id="LT629751">
    <property type="protein sequence ID" value="SDS78673.1"/>
    <property type="molecule type" value="Genomic_DNA"/>
</dbReference>
<keyword evidence="2 4" id="KW-1133">Transmembrane helix</keyword>
<feature type="transmembrane region" description="Helical" evidence="4">
    <location>
        <begin position="245"/>
        <end position="265"/>
    </location>
</feature>
<dbReference type="PROSITE" id="PS50850">
    <property type="entry name" value="MFS"/>
    <property type="match status" value="1"/>
</dbReference>
<feature type="domain" description="Major facilitator superfamily (MFS) profile" evidence="5">
    <location>
        <begin position="10"/>
        <end position="391"/>
    </location>
</feature>
<evidence type="ECO:0000313" key="6">
    <source>
        <dbReference type="EMBL" id="SDS78673.1"/>
    </source>
</evidence>
<feature type="transmembrane region" description="Helical" evidence="4">
    <location>
        <begin position="103"/>
        <end position="129"/>
    </location>
</feature>
<dbReference type="AlphaFoldDB" id="A0A1H1V1W6"/>
<accession>A0A1H1V1W6</accession>
<feature type="transmembrane region" description="Helical" evidence="4">
    <location>
        <begin position="366"/>
        <end position="387"/>
    </location>
</feature>
<organism evidence="6 7">
    <name type="scientific">Pseudomonas oryzae</name>
    <dbReference type="NCBI Taxonomy" id="1392877"/>
    <lineage>
        <taxon>Bacteria</taxon>
        <taxon>Pseudomonadati</taxon>
        <taxon>Pseudomonadota</taxon>
        <taxon>Gammaproteobacteria</taxon>
        <taxon>Pseudomonadales</taxon>
        <taxon>Pseudomonadaceae</taxon>
        <taxon>Pseudomonas</taxon>
    </lineage>
</organism>
<evidence type="ECO:0000256" key="2">
    <source>
        <dbReference type="ARBA" id="ARBA00022989"/>
    </source>
</evidence>
<keyword evidence="1 4" id="KW-0812">Transmembrane</keyword>
<feature type="transmembrane region" description="Helical" evidence="4">
    <location>
        <begin position="219"/>
        <end position="239"/>
    </location>
</feature>
<feature type="transmembrane region" description="Helical" evidence="4">
    <location>
        <begin position="340"/>
        <end position="360"/>
    </location>
</feature>
<feature type="transmembrane region" description="Helical" evidence="4">
    <location>
        <begin position="78"/>
        <end position="97"/>
    </location>
</feature>
<dbReference type="RefSeq" id="WP_090349357.1">
    <property type="nucleotide sequence ID" value="NZ_LT629751.1"/>
</dbReference>
<evidence type="ECO:0000256" key="4">
    <source>
        <dbReference type="SAM" id="Phobius"/>
    </source>
</evidence>
<evidence type="ECO:0000256" key="1">
    <source>
        <dbReference type="ARBA" id="ARBA00022692"/>
    </source>
</evidence>
<gene>
    <name evidence="6" type="ORF">SAMN05216221_2633</name>
</gene>
<sequence length="400" mass="41705">MREHPTPSLSRWLVLLMAFATGVAVASNYYNQPLLQTLAEEFGLSYSRAGVLVTTAQVSYGLGLLLLVPLGDLWERRGLIVGMTLLIAGGLLLSAFAPNFAVLLVGTALAGAFSAVAQVLVPFAATLAAPAERGRVVGTLMSGLLLGILLARTVAGSLSAMSGWRSVYLVAAAVMAVTALALWFALPRYRHAERISYPRLLLSVARLFREESELRLRTLLGALSFALFAMFWTPLAFLLSAEPYGYSDGVIGLFGVVGAIGALAANLSGRMADSGRGAQATTLGLVVLTLSWLPLVGAGSSLVALLTGVVLLDLAVQLTHVSNMNQVYRLRPEARSRINAGYMTGYFAGGALGSLASAALFDAFGWAAVCAAGVTLSLVALGVWLALGRHAALPASPAEG</sequence>
<dbReference type="Proteomes" id="UP000243359">
    <property type="component" value="Chromosome I"/>
</dbReference>
<dbReference type="PANTHER" id="PTHR42910">
    <property type="entry name" value="TRANSPORTER SCO4007-RELATED"/>
    <property type="match status" value="1"/>
</dbReference>
<keyword evidence="7" id="KW-1185">Reference proteome</keyword>
<evidence type="ECO:0000259" key="5">
    <source>
        <dbReference type="PROSITE" id="PS50850"/>
    </source>
</evidence>
<evidence type="ECO:0000313" key="7">
    <source>
        <dbReference type="Proteomes" id="UP000243359"/>
    </source>
</evidence>
<dbReference type="PANTHER" id="PTHR42910:SF1">
    <property type="entry name" value="MAJOR FACILITATOR SUPERFAMILY (MFS) PROFILE DOMAIN-CONTAINING PROTEIN"/>
    <property type="match status" value="1"/>
</dbReference>
<keyword evidence="3 4" id="KW-0472">Membrane</keyword>